<evidence type="ECO:0000256" key="1">
    <source>
        <dbReference type="ARBA" id="ARBA00000707"/>
    </source>
</evidence>
<dbReference type="InterPro" id="IPR038765">
    <property type="entry name" value="Papain-like_cys_pep_sf"/>
</dbReference>
<dbReference type="FunFam" id="3.90.70.10:FF:000009">
    <property type="entry name" value="Putative ubiquitin carboxyl-terminal hydrolase CYLD"/>
    <property type="match status" value="1"/>
</dbReference>
<dbReference type="OrthoDB" id="6287070at2759"/>
<keyword evidence="9" id="KW-0833">Ubl conjugation pathway</keyword>
<dbReference type="Proteomes" id="UP001153620">
    <property type="component" value="Chromosome 1"/>
</dbReference>
<comment type="similarity">
    <text evidence="4">Belongs to the peptidase C19 family.</text>
</comment>
<evidence type="ECO:0000256" key="7">
    <source>
        <dbReference type="ARBA" id="ARBA00022670"/>
    </source>
</evidence>
<dbReference type="Gene3D" id="2.30.30.190">
    <property type="entry name" value="CAP Gly-rich-like domain"/>
    <property type="match status" value="1"/>
</dbReference>
<evidence type="ECO:0000256" key="6">
    <source>
        <dbReference type="ARBA" id="ARBA00022490"/>
    </source>
</evidence>
<evidence type="ECO:0000256" key="5">
    <source>
        <dbReference type="ARBA" id="ARBA00012759"/>
    </source>
</evidence>
<dbReference type="EC" id="3.4.19.12" evidence="5"/>
<reference evidence="15" key="1">
    <citation type="submission" date="2022-01" db="EMBL/GenBank/DDBJ databases">
        <authorList>
            <person name="King R."/>
        </authorList>
    </citation>
    <scope>NUCLEOTIDE SEQUENCE</scope>
</reference>
<dbReference type="InterPro" id="IPR000938">
    <property type="entry name" value="CAP-Gly_domain"/>
</dbReference>
<dbReference type="Pfam" id="PF00443">
    <property type="entry name" value="UCH"/>
    <property type="match status" value="1"/>
</dbReference>
<keyword evidence="7" id="KW-0645">Protease</keyword>
<evidence type="ECO:0000313" key="15">
    <source>
        <dbReference type="EMBL" id="CAG9797529.1"/>
    </source>
</evidence>
<protein>
    <recommendedName>
        <fullName evidence="5">ubiquitinyl hydrolase 1</fullName>
        <ecNumber evidence="5">3.4.19.12</ecNumber>
    </recommendedName>
</protein>
<feature type="region of interest" description="Disordered" evidence="13">
    <location>
        <begin position="335"/>
        <end position="369"/>
    </location>
</feature>
<keyword evidence="10" id="KW-0378">Hydrolase</keyword>
<name>A0A9N9RI64_9DIPT</name>
<reference evidence="15" key="2">
    <citation type="submission" date="2022-10" db="EMBL/GenBank/DDBJ databases">
        <authorList>
            <consortium name="ENA_rothamsted_submissions"/>
            <consortium name="culmorum"/>
            <person name="King R."/>
        </authorList>
    </citation>
    <scope>NUCLEOTIDE SEQUENCE</scope>
</reference>
<feature type="region of interest" description="Disordered" evidence="13">
    <location>
        <begin position="481"/>
        <end position="502"/>
    </location>
</feature>
<accession>A0A9N9RI64</accession>
<keyword evidence="6" id="KW-0963">Cytoplasm</keyword>
<evidence type="ECO:0000256" key="3">
    <source>
        <dbReference type="ARBA" id="ARBA00004556"/>
    </source>
</evidence>
<dbReference type="PANTHER" id="PTHR11830">
    <property type="entry name" value="40S RIBOSOMAL PROTEIN S3A"/>
    <property type="match status" value="1"/>
</dbReference>
<dbReference type="GO" id="GO:0004843">
    <property type="term" value="F:cysteine-type deubiquitinase activity"/>
    <property type="evidence" value="ECO:0007669"/>
    <property type="project" value="UniProtKB-EC"/>
</dbReference>
<dbReference type="GO" id="GO:0048471">
    <property type="term" value="C:perinuclear region of cytoplasm"/>
    <property type="evidence" value="ECO:0007669"/>
    <property type="project" value="UniProtKB-SubCell"/>
</dbReference>
<dbReference type="GO" id="GO:0006508">
    <property type="term" value="P:proteolysis"/>
    <property type="evidence" value="ECO:0007669"/>
    <property type="project" value="UniProtKB-KW"/>
</dbReference>
<keyword evidence="12" id="KW-0862">Zinc</keyword>
<dbReference type="GO" id="GO:0016579">
    <property type="term" value="P:protein deubiquitination"/>
    <property type="evidence" value="ECO:0007669"/>
    <property type="project" value="InterPro"/>
</dbReference>
<keyword evidence="16" id="KW-1185">Reference proteome</keyword>
<evidence type="ECO:0000256" key="8">
    <source>
        <dbReference type="ARBA" id="ARBA00022723"/>
    </source>
</evidence>
<evidence type="ECO:0000256" key="2">
    <source>
        <dbReference type="ARBA" id="ARBA00004300"/>
    </source>
</evidence>
<sequence length="1043" mass="117582">MEYNNTGLLAIVIEKTIATLCGVDGGPEYKIDVHRGTMVDIKDAMGAYCKVMIVDYYQKNLAFENNLYLMKYSTLMEVNNDVWPYLVAISDPHERANVAKDKEFIEYLQTLRDLSFVAINGQFFSIYPMKQSLQFLPEREPKSRALDYDCIIRYMGPVGEIGPGYYIGLELLNLVKGHSPQEKEIEKFSFKYTKCEANLAFILPVNFLKKPALLKKNNKSTFSSILCGIKDKVKSHSNRHSYIDNSVIDSASEYSSASTKRSLTPELVHYNTVNGNYGKMNASNKFPSSISSPNLSKQDSGSSTTSGSQTRFNNLDVPEFSEDYGYMVAEREKKMEEKRLSGSRGIQTTSSSGSSINGEARTPKSKKKTVLIPSAPNRDIRPSTILSLEDRDLIVIDKQDIKEAVRNESDVIIVDPPTIPQTPSDNDHADLTDILGGQWPDLAGASGTLLNSDRKSGTINNGYRSIERNKSANIASHFTNSKSRYDTHNGYRKKPNGQYDNFDQDSVSSIDQISDCIVPSPLFDIPNSSLEIGTVVEVAIEGGKNLHGVIRWIGLKYQEDALKMSNGYNNNNNNNSELVVGVELDEPCNERGLRLSDGIYNGQRCFRCPDRRAIFVSPKQCTKDRRFCEEGTSKTSTIRSNTPSDGKAFGADCPIIEGSVSALKFVNYDDLDAHCGKFKGIQGHHNSCYLDATLFAMFTFTSVFDSILFRPREPEDHDQYEEVQRVLREEIVNPLRKNLFVRADRVLKLRKLLDKLTSVKGLMNEEKDPEEFLNSLLAQTLRAEPFLKLSSGQDAYFYQLFLEKDEKLSLPTVQQLFEQSFLTSDVKLKEVPSCLIIQMPRYGKNFKMYPRILPSQVLDVTDIIEDSPRQCTICGALAEFECKECFGVLQTGSGLESTSFCQKCLTTVHTHHKRQNHTPKALSIPHDFKIISDYNQVPRLFMELFAVICIETSHYVAFVKAGSGLNSPWVFFDSMADRKGEQNGYNIPEMISVPNLPTWLSEEGARNLHEANLQDKHLPEFAKRLLCDASLMLYQSTEMMMYR</sequence>
<evidence type="ECO:0000256" key="10">
    <source>
        <dbReference type="ARBA" id="ARBA00022801"/>
    </source>
</evidence>
<keyword evidence="8" id="KW-0479">Metal-binding</keyword>
<feature type="region of interest" description="Disordered" evidence="13">
    <location>
        <begin position="284"/>
        <end position="315"/>
    </location>
</feature>
<evidence type="ECO:0000256" key="12">
    <source>
        <dbReference type="ARBA" id="ARBA00022833"/>
    </source>
</evidence>
<organism evidence="15 16">
    <name type="scientific">Chironomus riparius</name>
    <dbReference type="NCBI Taxonomy" id="315576"/>
    <lineage>
        <taxon>Eukaryota</taxon>
        <taxon>Metazoa</taxon>
        <taxon>Ecdysozoa</taxon>
        <taxon>Arthropoda</taxon>
        <taxon>Hexapoda</taxon>
        <taxon>Insecta</taxon>
        <taxon>Pterygota</taxon>
        <taxon>Neoptera</taxon>
        <taxon>Endopterygota</taxon>
        <taxon>Diptera</taxon>
        <taxon>Nematocera</taxon>
        <taxon>Chironomoidea</taxon>
        <taxon>Chironomidae</taxon>
        <taxon>Chironominae</taxon>
        <taxon>Chironomus</taxon>
    </lineage>
</organism>
<dbReference type="GO" id="GO:0046872">
    <property type="term" value="F:metal ion binding"/>
    <property type="evidence" value="ECO:0007669"/>
    <property type="project" value="UniProtKB-KW"/>
</dbReference>
<keyword evidence="11" id="KW-0788">Thiol protease</keyword>
<feature type="compositionally biased region" description="Low complexity" evidence="13">
    <location>
        <begin position="342"/>
        <end position="358"/>
    </location>
</feature>
<gene>
    <name evidence="15" type="ORF">CHIRRI_LOCUS527</name>
</gene>
<comment type="subcellular location">
    <subcellularLocation>
        <location evidence="2">Cytoplasm</location>
        <location evidence="2">Cytoskeleton</location>
        <location evidence="2">Microtubule organizing center</location>
        <location evidence="2">Centrosome</location>
    </subcellularLocation>
    <subcellularLocation>
        <location evidence="3">Cytoplasm</location>
        <location evidence="3">Perinuclear region</location>
    </subcellularLocation>
</comment>
<dbReference type="SMART" id="SM01052">
    <property type="entry name" value="CAP_GLY"/>
    <property type="match status" value="1"/>
</dbReference>
<dbReference type="AlphaFoldDB" id="A0A9N9RI64"/>
<proteinExistence type="inferred from homology"/>
<dbReference type="EMBL" id="OU895877">
    <property type="protein sequence ID" value="CAG9797529.1"/>
    <property type="molecule type" value="Genomic_DNA"/>
</dbReference>
<comment type="catalytic activity">
    <reaction evidence="1">
        <text>Thiol-dependent hydrolysis of ester, thioester, amide, peptide and isopeptide bonds formed by the C-terminal Gly of ubiquitin (a 76-residue protein attached to proteins as an intracellular targeting signal).</text>
        <dbReference type="EC" id="3.4.19.12"/>
    </reaction>
</comment>
<dbReference type="SUPFAM" id="SSF74924">
    <property type="entry name" value="Cap-Gly domain"/>
    <property type="match status" value="1"/>
</dbReference>
<feature type="domain" description="CAP-Gly" evidence="14">
    <location>
        <begin position="532"/>
        <end position="622"/>
    </location>
</feature>
<dbReference type="InterPro" id="IPR036859">
    <property type="entry name" value="CAP-Gly_dom_sf"/>
</dbReference>
<evidence type="ECO:0000256" key="9">
    <source>
        <dbReference type="ARBA" id="ARBA00022786"/>
    </source>
</evidence>
<dbReference type="Pfam" id="PF01302">
    <property type="entry name" value="CAP_GLY"/>
    <property type="match status" value="1"/>
</dbReference>
<dbReference type="GO" id="GO:0005813">
    <property type="term" value="C:centrosome"/>
    <property type="evidence" value="ECO:0007669"/>
    <property type="project" value="UniProtKB-SubCell"/>
</dbReference>
<evidence type="ECO:0000259" key="14">
    <source>
        <dbReference type="SMART" id="SM01052"/>
    </source>
</evidence>
<evidence type="ECO:0000256" key="4">
    <source>
        <dbReference type="ARBA" id="ARBA00009085"/>
    </source>
</evidence>
<dbReference type="Gene3D" id="3.90.70.10">
    <property type="entry name" value="Cysteine proteinases"/>
    <property type="match status" value="1"/>
</dbReference>
<evidence type="ECO:0000256" key="13">
    <source>
        <dbReference type="SAM" id="MobiDB-lite"/>
    </source>
</evidence>
<evidence type="ECO:0000256" key="11">
    <source>
        <dbReference type="ARBA" id="ARBA00022807"/>
    </source>
</evidence>
<dbReference type="InterPro" id="IPR001394">
    <property type="entry name" value="Peptidase_C19_UCH"/>
</dbReference>
<feature type="compositionally biased region" description="Polar residues" evidence="13">
    <location>
        <begin position="284"/>
        <end position="299"/>
    </location>
</feature>
<dbReference type="SUPFAM" id="SSF54001">
    <property type="entry name" value="Cysteine proteinases"/>
    <property type="match status" value="1"/>
</dbReference>
<evidence type="ECO:0000313" key="16">
    <source>
        <dbReference type="Proteomes" id="UP001153620"/>
    </source>
</evidence>